<proteinExistence type="predicted"/>
<evidence type="ECO:0000313" key="1">
    <source>
        <dbReference type="EMBL" id="AYG00391.1"/>
    </source>
</evidence>
<sequence length="81" mass="9849">MKFKHVPIDSNAVWTSKKGILLRYENLNVYTLNRWLSEMLNNKRFRAGVINPTNKLVFINIEIFEDFLYWKQHDYSKIKEK</sequence>
<dbReference type="EMBL" id="CP032627">
    <property type="protein sequence ID" value="AYG00391.1"/>
    <property type="molecule type" value="Genomic_DNA"/>
</dbReference>
<accession>A0A387BPD7</accession>
<dbReference type="Proteomes" id="UP000269374">
    <property type="component" value="Chromosome"/>
</dbReference>
<reference evidence="1 2" key="1">
    <citation type="submission" date="2018-09" db="EMBL/GenBank/DDBJ databases">
        <title>Genome sequencing of strain 1JSPR-7.</title>
        <authorList>
            <person name="Heo J."/>
            <person name="Kim S.-J."/>
            <person name="Kwon S.-W."/>
        </authorList>
    </citation>
    <scope>NUCLEOTIDE SEQUENCE [LARGE SCALE GENOMIC DNA]</scope>
    <source>
        <strain evidence="1 2">1JSPR-7</strain>
    </source>
</reference>
<gene>
    <name evidence="1" type="ORF">D7I46_04365</name>
</gene>
<name>A0A387BPD7_9LACT</name>
<dbReference type="OrthoDB" id="2186806at2"/>
<dbReference type="RefSeq" id="WP_120771779.1">
    <property type="nucleotide sequence ID" value="NZ_CP032627.1"/>
</dbReference>
<evidence type="ECO:0000313" key="2">
    <source>
        <dbReference type="Proteomes" id="UP000269374"/>
    </source>
</evidence>
<protein>
    <submittedName>
        <fullName evidence="1">DNA-binding protein</fullName>
    </submittedName>
</protein>
<dbReference type="AlphaFoldDB" id="A0A387BPD7"/>
<dbReference type="KEGG" id="lact:D7I46_04365"/>
<dbReference type="GO" id="GO:0003677">
    <property type="term" value="F:DNA binding"/>
    <property type="evidence" value="ECO:0007669"/>
    <property type="project" value="UniProtKB-KW"/>
</dbReference>
<keyword evidence="2" id="KW-1185">Reference proteome</keyword>
<keyword evidence="1" id="KW-0238">DNA-binding</keyword>
<organism evidence="1 2">
    <name type="scientific">Lactococcus allomyrinae</name>
    <dbReference type="NCBI Taxonomy" id="2419773"/>
    <lineage>
        <taxon>Bacteria</taxon>
        <taxon>Bacillati</taxon>
        <taxon>Bacillota</taxon>
        <taxon>Bacilli</taxon>
        <taxon>Lactobacillales</taxon>
        <taxon>Streptococcaceae</taxon>
        <taxon>Lactococcus</taxon>
    </lineage>
</organism>